<protein>
    <recommendedName>
        <fullName evidence="1">Replication factor-A protein 1 N-terminal domain-containing protein</fullName>
    </recommendedName>
</protein>
<organism evidence="2 3">
    <name type="scientific">Taxus chinensis</name>
    <name type="common">Chinese yew</name>
    <name type="synonym">Taxus wallichiana var. chinensis</name>
    <dbReference type="NCBI Taxonomy" id="29808"/>
    <lineage>
        <taxon>Eukaryota</taxon>
        <taxon>Viridiplantae</taxon>
        <taxon>Streptophyta</taxon>
        <taxon>Embryophyta</taxon>
        <taxon>Tracheophyta</taxon>
        <taxon>Spermatophyta</taxon>
        <taxon>Pinopsida</taxon>
        <taxon>Pinidae</taxon>
        <taxon>Conifers II</taxon>
        <taxon>Cupressales</taxon>
        <taxon>Taxaceae</taxon>
        <taxon>Taxus</taxon>
    </lineage>
</organism>
<reference evidence="2 3" key="1">
    <citation type="journal article" date="2021" name="Nat. Plants">
        <title>The Taxus genome provides insights into paclitaxel biosynthesis.</title>
        <authorList>
            <person name="Xiong X."/>
            <person name="Gou J."/>
            <person name="Liao Q."/>
            <person name="Li Y."/>
            <person name="Zhou Q."/>
            <person name="Bi G."/>
            <person name="Li C."/>
            <person name="Du R."/>
            <person name="Wang X."/>
            <person name="Sun T."/>
            <person name="Guo L."/>
            <person name="Liang H."/>
            <person name="Lu P."/>
            <person name="Wu Y."/>
            <person name="Zhang Z."/>
            <person name="Ro D.K."/>
            <person name="Shang Y."/>
            <person name="Huang S."/>
            <person name="Yan J."/>
        </authorList>
    </citation>
    <scope>NUCLEOTIDE SEQUENCE [LARGE SCALE GENOMIC DNA]</scope>
    <source>
        <strain evidence="2">Ta-2019</strain>
    </source>
</reference>
<dbReference type="InterPro" id="IPR012340">
    <property type="entry name" value="NA-bd_OB-fold"/>
</dbReference>
<dbReference type="EMBL" id="JAHRHJ020000001">
    <property type="protein sequence ID" value="KAH9330587.1"/>
    <property type="molecule type" value="Genomic_DNA"/>
</dbReference>
<dbReference type="InterPro" id="IPR007199">
    <property type="entry name" value="Rep_factor-A_N"/>
</dbReference>
<dbReference type="Gene3D" id="2.40.50.140">
    <property type="entry name" value="Nucleic acid-binding proteins"/>
    <property type="match status" value="1"/>
</dbReference>
<comment type="caution">
    <text evidence="2">The sequence shown here is derived from an EMBL/GenBank/DDBJ whole genome shotgun (WGS) entry which is preliminary data.</text>
</comment>
<feature type="non-terminal residue" evidence="2">
    <location>
        <position position="101"/>
    </location>
</feature>
<gene>
    <name evidence="2" type="ORF">KI387_002695</name>
</gene>
<evidence type="ECO:0000259" key="1">
    <source>
        <dbReference type="Pfam" id="PF04057"/>
    </source>
</evidence>
<dbReference type="GO" id="GO:0003677">
    <property type="term" value="F:DNA binding"/>
    <property type="evidence" value="ECO:0007669"/>
    <property type="project" value="InterPro"/>
</dbReference>
<dbReference type="SUPFAM" id="SSF50249">
    <property type="entry name" value="Nucleic acid-binding proteins"/>
    <property type="match status" value="1"/>
</dbReference>
<dbReference type="AlphaFoldDB" id="A0AA38GZ66"/>
<accession>A0AA38GZ66</accession>
<keyword evidence="3" id="KW-1185">Reference proteome</keyword>
<dbReference type="GO" id="GO:0005634">
    <property type="term" value="C:nucleus"/>
    <property type="evidence" value="ECO:0007669"/>
    <property type="project" value="InterPro"/>
</dbReference>
<sequence length="101" mass="11111">NSHNLEHLLVAMEITLTHEGISQLIEGGSNVDPTFQILHLSSLRSILNTGAQHRVDLSDGIHFQTALLPSKFASRVTDNSIQEGSIVCLHKSLVRMIKSEL</sequence>
<proteinExistence type="predicted"/>
<dbReference type="Proteomes" id="UP000824469">
    <property type="component" value="Unassembled WGS sequence"/>
</dbReference>
<name>A0AA38GZ66_TAXCH</name>
<dbReference type="GO" id="GO:0006260">
    <property type="term" value="P:DNA replication"/>
    <property type="evidence" value="ECO:0007669"/>
    <property type="project" value="InterPro"/>
</dbReference>
<dbReference type="Pfam" id="PF04057">
    <property type="entry name" value="Rep-A_N"/>
    <property type="match status" value="1"/>
</dbReference>
<feature type="non-terminal residue" evidence="2">
    <location>
        <position position="1"/>
    </location>
</feature>
<feature type="domain" description="Replication factor-A protein 1 N-terminal" evidence="1">
    <location>
        <begin position="16"/>
        <end position="99"/>
    </location>
</feature>
<evidence type="ECO:0000313" key="3">
    <source>
        <dbReference type="Proteomes" id="UP000824469"/>
    </source>
</evidence>
<evidence type="ECO:0000313" key="2">
    <source>
        <dbReference type="EMBL" id="KAH9330587.1"/>
    </source>
</evidence>